<dbReference type="Proteomes" id="UP000032336">
    <property type="component" value="Unassembled WGS sequence"/>
</dbReference>
<name>A0A0D8FVE5_9ACTN</name>
<dbReference type="EMBL" id="JXUW01000006">
    <property type="protein sequence ID" value="KJE77253.1"/>
    <property type="molecule type" value="Genomic_DNA"/>
</dbReference>
<feature type="transmembrane region" description="Helical" evidence="1">
    <location>
        <begin position="21"/>
        <end position="42"/>
    </location>
</feature>
<proteinExistence type="predicted"/>
<keyword evidence="1" id="KW-1133">Transmembrane helix</keyword>
<dbReference type="AlphaFoldDB" id="A0A0D8FVE5"/>
<feature type="transmembrane region" description="Helical" evidence="1">
    <location>
        <begin position="340"/>
        <end position="358"/>
    </location>
</feature>
<keyword evidence="3" id="KW-1185">Reference proteome</keyword>
<dbReference type="RefSeq" id="WP_169741731.1">
    <property type="nucleotide sequence ID" value="NZ_KN050778.1"/>
</dbReference>
<protein>
    <recommendedName>
        <fullName evidence="4">Bacterial membrane protein YfhO</fullName>
    </recommendedName>
</protein>
<sequence length="816" mass="88120">MTTYLPPIRSWPPWVRHLASLIFFIVLVGIIYFPVLTGHAALKTNLSFPSGPLFVGDPIAGGPITMPLEQLVTSAWAHFRLPIVDPYQAYGLPLLATQSVPVFPPEILMHLLLPNNYSVWNMMRLIILSFGSYLLASSIGQSMIASLAVGTAASLVGFAPPNVNMEMLNPVMVLPFVLLALRYLLDPNKPKRLLYWVGLVTAVVMLALSGFQEVLPLELVITIIFVCGMIVKFSTLHKDATRILLTGIGGAFGVAIGSIGILPTLTAINQGMGSNQPTAYLTAVPKFWLATLTIPRIAGAALTAQPQDFGQTVWTLGTPVLGVVVLLAIIGAFRYSRDALWFVIPSTLLVGFGILEYANTFGILKIFDIFPFDPILMIRFLQFAWWLPWCLLLGFVITIGRKYRVYELIICLFIAVGVDIILYLRFDTQLRAGSLAPHIDTAHGAVIFAIAAIVVFIAAILISHPLKTNAPVFVVFALMTVILLPSNLFPASGNAVLTSVVNGKINPSSELVFAPGFQQLPSLTNSVQVYGPVMPNPYRQVMNTIAPPQLTSDKEPGTYGIAPSLYFAKLTKHLFVALRSLGVNEVVSMSPLSPLGGQTIPTCAATTNTASNGDQLCYLGKADLRSSIQKDSASVYSYLLRGVDPIVARPNRVIEVTSNKAGLQKSISAIKATGGIMPKTAYLTHPKHSVKLADNTRGISRVATTESVVIRVSAKSSGLVILRDTYLPGMTCAVNGQARPCRSVDGGLWVAVRVPGSGVSSVSLNYTTQLDIWSFRIGVAGLSFVSLLWLVLAAAGVQNRRRTRAPNRLIHDRGAL</sequence>
<feature type="transmembrane region" description="Helical" evidence="1">
    <location>
        <begin position="192"/>
        <end position="208"/>
    </location>
</feature>
<comment type="caution">
    <text evidence="2">The sequence shown here is derived from an EMBL/GenBank/DDBJ whole genome shotgun (WGS) entry which is preliminary data.</text>
</comment>
<evidence type="ECO:0000313" key="2">
    <source>
        <dbReference type="EMBL" id="KJE77253.1"/>
    </source>
</evidence>
<feature type="transmembrane region" description="Helical" evidence="1">
    <location>
        <begin position="243"/>
        <end position="268"/>
    </location>
</feature>
<accession>A0A0D8FVE5</accession>
<feature type="transmembrane region" description="Helical" evidence="1">
    <location>
        <begin position="470"/>
        <end position="489"/>
    </location>
</feature>
<feature type="transmembrane region" description="Helical" evidence="1">
    <location>
        <begin position="313"/>
        <end position="333"/>
    </location>
</feature>
<evidence type="ECO:0000313" key="3">
    <source>
        <dbReference type="Proteomes" id="UP000032336"/>
    </source>
</evidence>
<feature type="transmembrane region" description="Helical" evidence="1">
    <location>
        <begin position="378"/>
        <end position="398"/>
    </location>
</feature>
<reference evidence="2 3" key="1">
    <citation type="submission" date="2015-01" db="EMBL/GenBank/DDBJ databases">
        <title>Draft genome of the acidophilic iron oxidizer Ferrimicrobium acidiphilum strain T23.</title>
        <authorList>
            <person name="Poehlein A."/>
            <person name="Eisen S."/>
            <person name="Schloemann M."/>
            <person name="Johnson B.D."/>
            <person name="Daniel R."/>
            <person name="Muehling M."/>
        </authorList>
    </citation>
    <scope>NUCLEOTIDE SEQUENCE [LARGE SCALE GENOMIC DNA]</scope>
    <source>
        <strain evidence="2 3">T23</strain>
    </source>
</reference>
<keyword evidence="1" id="KW-0812">Transmembrane</keyword>
<evidence type="ECO:0000256" key="1">
    <source>
        <dbReference type="SAM" id="Phobius"/>
    </source>
</evidence>
<feature type="transmembrane region" description="Helical" evidence="1">
    <location>
        <begin position="773"/>
        <end position="797"/>
    </location>
</feature>
<feature type="transmembrane region" description="Helical" evidence="1">
    <location>
        <begin position="444"/>
        <end position="463"/>
    </location>
</feature>
<keyword evidence="1" id="KW-0472">Membrane</keyword>
<organism evidence="2 3">
    <name type="scientific">Ferrimicrobium acidiphilum DSM 19497</name>
    <dbReference type="NCBI Taxonomy" id="1121877"/>
    <lineage>
        <taxon>Bacteria</taxon>
        <taxon>Bacillati</taxon>
        <taxon>Actinomycetota</taxon>
        <taxon>Acidimicrobiia</taxon>
        <taxon>Acidimicrobiales</taxon>
        <taxon>Acidimicrobiaceae</taxon>
        <taxon>Ferrimicrobium</taxon>
    </lineage>
</organism>
<feature type="transmembrane region" description="Helical" evidence="1">
    <location>
        <begin position="214"/>
        <end position="231"/>
    </location>
</feature>
<gene>
    <name evidence="2" type="ORF">FEAC_09650</name>
</gene>
<feature type="transmembrane region" description="Helical" evidence="1">
    <location>
        <begin position="167"/>
        <end position="185"/>
    </location>
</feature>
<evidence type="ECO:0008006" key="4">
    <source>
        <dbReference type="Google" id="ProtNLM"/>
    </source>
</evidence>
<feature type="transmembrane region" description="Helical" evidence="1">
    <location>
        <begin position="405"/>
        <end position="424"/>
    </location>
</feature>